<dbReference type="EMBL" id="CAMXCT010001551">
    <property type="protein sequence ID" value="CAI3991085.1"/>
    <property type="molecule type" value="Genomic_DNA"/>
</dbReference>
<comment type="caution">
    <text evidence="2">The sequence shown here is derived from an EMBL/GenBank/DDBJ whole genome shotgun (WGS) entry which is preliminary data.</text>
</comment>
<organism evidence="2">
    <name type="scientific">Cladocopium goreaui</name>
    <dbReference type="NCBI Taxonomy" id="2562237"/>
    <lineage>
        <taxon>Eukaryota</taxon>
        <taxon>Sar</taxon>
        <taxon>Alveolata</taxon>
        <taxon>Dinophyceae</taxon>
        <taxon>Suessiales</taxon>
        <taxon>Symbiodiniaceae</taxon>
        <taxon>Cladocopium</taxon>
    </lineage>
</organism>
<evidence type="ECO:0000259" key="1">
    <source>
        <dbReference type="PROSITE" id="PS51391"/>
    </source>
</evidence>
<dbReference type="OrthoDB" id="377209at2759"/>
<dbReference type="Pfam" id="PF04818">
    <property type="entry name" value="CID"/>
    <property type="match status" value="1"/>
</dbReference>
<accession>A0A9P1FY88</accession>
<reference evidence="3 4" key="2">
    <citation type="submission" date="2024-05" db="EMBL/GenBank/DDBJ databases">
        <authorList>
            <person name="Chen Y."/>
            <person name="Shah S."/>
            <person name="Dougan E. K."/>
            <person name="Thang M."/>
            <person name="Chan C."/>
        </authorList>
    </citation>
    <scope>NUCLEOTIDE SEQUENCE [LARGE SCALE GENOMIC DNA]</scope>
</reference>
<dbReference type="InterPro" id="IPR008942">
    <property type="entry name" value="ENTH_VHS"/>
</dbReference>
<evidence type="ECO:0000313" key="2">
    <source>
        <dbReference type="EMBL" id="CAI3991085.1"/>
    </source>
</evidence>
<gene>
    <name evidence="2" type="ORF">C1SCF055_LOCUS18019</name>
</gene>
<dbReference type="AlphaFoldDB" id="A0A9P1FY88"/>
<dbReference type="SMART" id="SM00582">
    <property type="entry name" value="RPR"/>
    <property type="match status" value="1"/>
</dbReference>
<dbReference type="PROSITE" id="PS51391">
    <property type="entry name" value="CID"/>
    <property type="match status" value="1"/>
</dbReference>
<evidence type="ECO:0000313" key="3">
    <source>
        <dbReference type="EMBL" id="CAL4778397.1"/>
    </source>
</evidence>
<evidence type="ECO:0000313" key="4">
    <source>
        <dbReference type="Proteomes" id="UP001152797"/>
    </source>
</evidence>
<sequence length="603" mass="66379">MAKSNAPLLPGPVQHAFEVEGAKSEAASQPIFQEGDVFAGFCRAVCSFLLGRGLTSLNKVASAPLVQAEWAALQQLRAVGKSTKMKQVLLDRHQLFEVQLDAKSQPHVWLITNPPLAALSHFSAMAAASAAIAAAAGAGFTAPEGDLGVAGVAPMAPMEASQPGEALRPELLAALRAHLLRQNGRERHSVLRAKFGVKQAQLRPYFQVLPAGQDAVVALDEKSTALPLPKVPGPINSSVNEAMQGLAALMGELNCSRVSIGRAMVFCMDRAEHHAALLSRRLSTALAEPSLTVTPLARFYLISDVLHNAGCDKPGARHFRDCLQDLLPEALGRCYLRRLELPQRKNAEARLLEVLHCWVSWNIFPSLYTKGLEALLLSPVLSLDAESETDLLLKQKLQRWFSGDQSQLPYAARLRGLAGKAQKSEVCRARLCHFERFWHRPGMEALEPDEVQRPAVNAAANAWAPRLLSDARSVAPLAPGAAVRVKLRGSDDLGICEFYEPQSGLWHVRFCDGLQRLAPQQLIRLGGNEEGDAIDGEELSQQELQQLTEEPPMKRARTRCQLVFDFKRHSRFGSCSRMEHWSMDRIQRFPNSKIVQIWMLRCQ</sequence>
<dbReference type="InterPro" id="IPR006569">
    <property type="entry name" value="CID_dom"/>
</dbReference>
<protein>
    <submittedName>
        <fullName evidence="3">Protein RRC1-like (Reduced red-light responses in CRY1CRY2 background 1-like protein)</fullName>
    </submittedName>
</protein>
<reference evidence="2" key="1">
    <citation type="submission" date="2022-10" db="EMBL/GenBank/DDBJ databases">
        <authorList>
            <person name="Chen Y."/>
            <person name="Dougan E. K."/>
            <person name="Chan C."/>
            <person name="Rhodes N."/>
            <person name="Thang M."/>
        </authorList>
    </citation>
    <scope>NUCLEOTIDE SEQUENCE</scope>
</reference>
<dbReference type="Proteomes" id="UP001152797">
    <property type="component" value="Unassembled WGS sequence"/>
</dbReference>
<feature type="domain" description="CID" evidence="1">
    <location>
        <begin position="238"/>
        <end position="380"/>
    </location>
</feature>
<dbReference type="EMBL" id="CAMXCT030001551">
    <property type="protein sequence ID" value="CAL4778397.1"/>
    <property type="molecule type" value="Genomic_DNA"/>
</dbReference>
<name>A0A9P1FY88_9DINO</name>
<proteinExistence type="predicted"/>
<dbReference type="Gene3D" id="1.25.40.90">
    <property type="match status" value="1"/>
</dbReference>
<dbReference type="EMBL" id="CAMXCT020001551">
    <property type="protein sequence ID" value="CAL1144460.1"/>
    <property type="molecule type" value="Genomic_DNA"/>
</dbReference>
<keyword evidence="4" id="KW-1185">Reference proteome</keyword>